<keyword evidence="2" id="KW-0812">Transmembrane</keyword>
<dbReference type="RefSeq" id="WP_198503560.1">
    <property type="nucleotide sequence ID" value="NZ_CP065959.1"/>
</dbReference>
<keyword evidence="2" id="KW-1133">Transmembrane helix</keyword>
<dbReference type="InterPro" id="IPR024079">
    <property type="entry name" value="MetalloPept_cat_dom_sf"/>
</dbReference>
<protein>
    <submittedName>
        <fullName evidence="4">DUF3152 domain-containing protein</fullName>
    </submittedName>
</protein>
<feature type="compositionally biased region" description="Low complexity" evidence="1">
    <location>
        <begin position="58"/>
        <end position="68"/>
    </location>
</feature>
<evidence type="ECO:0000256" key="2">
    <source>
        <dbReference type="SAM" id="Phobius"/>
    </source>
</evidence>
<evidence type="ECO:0000313" key="4">
    <source>
        <dbReference type="EMBL" id="QQC91252.1"/>
    </source>
</evidence>
<gene>
    <name evidence="4" type="ORF">I8755_24710</name>
</gene>
<sequence>MGRHSRRGPADTTDETGASGAAPARAAVPRPGPGSGRRRRAPGDEGTPAHGTPAASYGTPAHGTHIPPHGTPPHGVPHARGGHPEQREDGGGWGEVGGTGAGPRADAAHPAPPPAMPGPRGQGPRQDYVAAFAEGDAPASSGPPPPRDLYASVTAWGDVEPRPGDEVSFAGDGDLGDGSDEGVGRRRRNRRAYAGIAAAAVTTVLAVVVAGQVADGADPDDTGKRAAAGGGDRDTEDPASRSDERNKPAKAPDAPPVTYEQKMGEKYPLDAKLSASGEFEAVGGFAKGPGKGQRFRYRVDVEKGLGLDGPLFADAVQKTLNDERSWAHKGARTFERIESGKPDFVITLASPTTTAKWCAKSGLDTTQDNVSCDSAATERVMINAYRWAQGAKTYGDDIYPYRQMLINHEVGHRLGFNHTDCSKSGDLAPVMQQQTKFLDHDGIKCKANPWAFPKS</sequence>
<feature type="transmembrane region" description="Helical" evidence="2">
    <location>
        <begin position="192"/>
        <end position="214"/>
    </location>
</feature>
<keyword evidence="2" id="KW-0472">Membrane</keyword>
<feature type="region of interest" description="Disordered" evidence="1">
    <location>
        <begin position="215"/>
        <end position="261"/>
    </location>
</feature>
<feature type="compositionally biased region" description="Low complexity" evidence="1">
    <location>
        <begin position="17"/>
        <end position="29"/>
    </location>
</feature>
<dbReference type="EMBL" id="CP065959">
    <property type="protein sequence ID" value="QQC91252.1"/>
    <property type="molecule type" value="Genomic_DNA"/>
</dbReference>
<dbReference type="SUPFAM" id="SSF55486">
    <property type="entry name" value="Metalloproteases ('zincins'), catalytic domain"/>
    <property type="match status" value="1"/>
</dbReference>
<feature type="compositionally biased region" description="Basic and acidic residues" evidence="1">
    <location>
        <begin position="231"/>
        <end position="247"/>
    </location>
</feature>
<dbReference type="Pfam" id="PF11350">
    <property type="entry name" value="DUF3152"/>
    <property type="match status" value="1"/>
</dbReference>
<dbReference type="AlphaFoldDB" id="A0A7T4PJ94"/>
<name>A0A7T4PJ94_9ACTN</name>
<organism evidence="4 5">
    <name type="scientific">Streptomyces alfalfae</name>
    <dbReference type="NCBI Taxonomy" id="1642299"/>
    <lineage>
        <taxon>Bacteria</taxon>
        <taxon>Bacillati</taxon>
        <taxon>Actinomycetota</taxon>
        <taxon>Actinomycetes</taxon>
        <taxon>Kitasatosporales</taxon>
        <taxon>Streptomycetaceae</taxon>
        <taxon>Streptomyces</taxon>
    </lineage>
</organism>
<reference evidence="4 5" key="1">
    <citation type="submission" date="2020-12" db="EMBL/GenBank/DDBJ databases">
        <title>Identification and biosynthesis of polyene macrolides produced by Streptomyces alfalfae Men-myco-93-63.</title>
        <authorList>
            <person name="Liu D."/>
            <person name="Li Y."/>
            <person name="Liu L."/>
            <person name="Han X."/>
            <person name="Shen F."/>
        </authorList>
    </citation>
    <scope>NUCLEOTIDE SEQUENCE [LARGE SCALE GENOMIC DNA]</scope>
    <source>
        <strain evidence="4 5">Men-myco-93-63</strain>
    </source>
</reference>
<feature type="compositionally biased region" description="Gly residues" evidence="1">
    <location>
        <begin position="91"/>
        <end position="101"/>
    </location>
</feature>
<proteinExistence type="predicted"/>
<dbReference type="InterPro" id="IPR022603">
    <property type="entry name" value="DUF3152"/>
</dbReference>
<dbReference type="Gene3D" id="3.40.390.10">
    <property type="entry name" value="Collagenase (Catalytic Domain)"/>
    <property type="match status" value="1"/>
</dbReference>
<dbReference type="GO" id="GO:0008237">
    <property type="term" value="F:metallopeptidase activity"/>
    <property type="evidence" value="ECO:0007669"/>
    <property type="project" value="InterPro"/>
</dbReference>
<evidence type="ECO:0000259" key="3">
    <source>
        <dbReference type="Pfam" id="PF11350"/>
    </source>
</evidence>
<feature type="domain" description="DUF3152" evidence="3">
    <location>
        <begin position="273"/>
        <end position="453"/>
    </location>
</feature>
<evidence type="ECO:0000313" key="5">
    <source>
        <dbReference type="Proteomes" id="UP000596130"/>
    </source>
</evidence>
<dbReference type="Proteomes" id="UP000596130">
    <property type="component" value="Chromosome"/>
</dbReference>
<feature type="region of interest" description="Disordered" evidence="1">
    <location>
        <begin position="1"/>
        <end position="186"/>
    </location>
</feature>
<evidence type="ECO:0000256" key="1">
    <source>
        <dbReference type="SAM" id="MobiDB-lite"/>
    </source>
</evidence>
<accession>A0A7T4PJ94</accession>